<dbReference type="Pfam" id="PF16355">
    <property type="entry name" value="DUF4982"/>
    <property type="match status" value="1"/>
</dbReference>
<dbReference type="PRINTS" id="PR00132">
    <property type="entry name" value="GLHYDRLASE2"/>
</dbReference>
<comment type="caution">
    <text evidence="10">The sequence shown here is derived from an EMBL/GenBank/DDBJ whole genome shotgun (WGS) entry which is preliminary data.</text>
</comment>
<keyword evidence="11" id="KW-1185">Reference proteome</keyword>
<evidence type="ECO:0000256" key="2">
    <source>
        <dbReference type="ARBA" id="ARBA00022801"/>
    </source>
</evidence>
<feature type="domain" description="Glycoside hydrolase family 2 catalytic" evidence="6">
    <location>
        <begin position="371"/>
        <end position="438"/>
    </location>
</feature>
<evidence type="ECO:0000259" key="6">
    <source>
        <dbReference type="Pfam" id="PF02836"/>
    </source>
</evidence>
<dbReference type="InterPro" id="IPR040605">
    <property type="entry name" value="Glyco_hydro2_dom5"/>
</dbReference>
<dbReference type="InterPro" id="IPR013783">
    <property type="entry name" value="Ig-like_fold"/>
</dbReference>
<feature type="domain" description="DUF4982" evidence="8">
    <location>
        <begin position="689"/>
        <end position="748"/>
    </location>
</feature>
<organism evidence="10 11">
    <name type="scientific">Aspergillus cavernicola</name>
    <dbReference type="NCBI Taxonomy" id="176166"/>
    <lineage>
        <taxon>Eukaryota</taxon>
        <taxon>Fungi</taxon>
        <taxon>Dikarya</taxon>
        <taxon>Ascomycota</taxon>
        <taxon>Pezizomycotina</taxon>
        <taxon>Eurotiomycetes</taxon>
        <taxon>Eurotiomycetidae</taxon>
        <taxon>Eurotiales</taxon>
        <taxon>Aspergillaceae</taxon>
        <taxon>Aspergillus</taxon>
        <taxon>Aspergillus subgen. Nidulantes</taxon>
    </lineage>
</organism>
<dbReference type="SUPFAM" id="SSF51445">
    <property type="entry name" value="(Trans)glycosidases"/>
    <property type="match status" value="1"/>
</dbReference>
<reference evidence="10 11" key="1">
    <citation type="submission" date="2024-07" db="EMBL/GenBank/DDBJ databases">
        <title>Section-level genome sequencing and comparative genomics of Aspergillus sections Usti and Cavernicolus.</title>
        <authorList>
            <consortium name="Lawrence Berkeley National Laboratory"/>
            <person name="Nybo J.L."/>
            <person name="Vesth T.C."/>
            <person name="Theobald S."/>
            <person name="Frisvad J.C."/>
            <person name="Larsen T.O."/>
            <person name="Kjaerboelling I."/>
            <person name="Rothschild-Mancinelli K."/>
            <person name="Lyhne E.K."/>
            <person name="Kogle M.E."/>
            <person name="Barry K."/>
            <person name="Clum A."/>
            <person name="Na H."/>
            <person name="Ledsgaard L."/>
            <person name="Lin J."/>
            <person name="Lipzen A."/>
            <person name="Kuo A."/>
            <person name="Riley R."/>
            <person name="Mondo S."/>
            <person name="LaButti K."/>
            <person name="Haridas S."/>
            <person name="Pangalinan J."/>
            <person name="Salamov A.A."/>
            <person name="Simmons B.A."/>
            <person name="Magnuson J.K."/>
            <person name="Chen J."/>
            <person name="Drula E."/>
            <person name="Henrissat B."/>
            <person name="Wiebenga A."/>
            <person name="Lubbers R.J."/>
            <person name="Gomes A.C."/>
            <person name="Makela M.R."/>
            <person name="Stajich J."/>
            <person name="Grigoriev I.V."/>
            <person name="Mortensen U.H."/>
            <person name="De vries R.P."/>
            <person name="Baker S.E."/>
            <person name="Andersen M.R."/>
        </authorList>
    </citation>
    <scope>NUCLEOTIDE SEQUENCE [LARGE SCALE GENOMIC DNA]</scope>
    <source>
        <strain evidence="10 11">CBS 600.67</strain>
    </source>
</reference>
<evidence type="ECO:0000259" key="9">
    <source>
        <dbReference type="Pfam" id="PF18565"/>
    </source>
</evidence>
<dbReference type="SUPFAM" id="SSF49785">
    <property type="entry name" value="Galactose-binding domain-like"/>
    <property type="match status" value="1"/>
</dbReference>
<gene>
    <name evidence="10" type="ORF">BDW59DRAFT_175645</name>
</gene>
<dbReference type="Gene3D" id="3.20.20.80">
    <property type="entry name" value="Glycosidases"/>
    <property type="match status" value="1"/>
</dbReference>
<dbReference type="Gene3D" id="2.60.40.10">
    <property type="entry name" value="Immunoglobulins"/>
    <property type="match status" value="3"/>
</dbReference>
<feature type="domain" description="Glycoside hydrolase family 2" evidence="9">
    <location>
        <begin position="761"/>
        <end position="864"/>
    </location>
</feature>
<dbReference type="SUPFAM" id="SSF49303">
    <property type="entry name" value="beta-Galactosidase/glucuronidase domain"/>
    <property type="match status" value="1"/>
</dbReference>
<protein>
    <submittedName>
        <fullName evidence="10">Glycoside hydrolase superfamily</fullName>
    </submittedName>
</protein>
<dbReference type="InterPro" id="IPR032311">
    <property type="entry name" value="DUF4982"/>
</dbReference>
<dbReference type="InterPro" id="IPR048229">
    <property type="entry name" value="GalB-like"/>
</dbReference>
<accession>A0ABR4HNG9</accession>
<evidence type="ECO:0000259" key="7">
    <source>
        <dbReference type="Pfam" id="PF02837"/>
    </source>
</evidence>
<dbReference type="InterPro" id="IPR008979">
    <property type="entry name" value="Galactose-bd-like_sf"/>
</dbReference>
<dbReference type="InterPro" id="IPR006101">
    <property type="entry name" value="Glyco_hydro_2"/>
</dbReference>
<dbReference type="InterPro" id="IPR017853">
    <property type="entry name" value="GH"/>
</dbReference>
<keyword evidence="4" id="KW-0732">Signal</keyword>
<comment type="similarity">
    <text evidence="1">Belongs to the glycosyl hydrolase 2 family.</text>
</comment>
<dbReference type="InterPro" id="IPR006103">
    <property type="entry name" value="Glyco_hydro_2_cat"/>
</dbReference>
<evidence type="ECO:0000259" key="5">
    <source>
        <dbReference type="Pfam" id="PF00703"/>
    </source>
</evidence>
<evidence type="ECO:0000256" key="3">
    <source>
        <dbReference type="ARBA" id="ARBA00023295"/>
    </source>
</evidence>
<dbReference type="GO" id="GO:0016787">
    <property type="term" value="F:hydrolase activity"/>
    <property type="evidence" value="ECO:0007669"/>
    <property type="project" value="UniProtKB-KW"/>
</dbReference>
<keyword evidence="2 10" id="KW-0378">Hydrolase</keyword>
<dbReference type="InterPro" id="IPR036156">
    <property type="entry name" value="Beta-gal/glucu_dom_sf"/>
</dbReference>
<evidence type="ECO:0000259" key="8">
    <source>
        <dbReference type="Pfam" id="PF16355"/>
    </source>
</evidence>
<feature type="domain" description="Glycoside hydrolase family 2 immunoglobulin-like beta-sandwich" evidence="5">
    <location>
        <begin position="248"/>
        <end position="362"/>
    </location>
</feature>
<dbReference type="InterPro" id="IPR006102">
    <property type="entry name" value="Ig-like_GH2"/>
</dbReference>
<sequence length="868" mass="97287">MKLSPYAYRGWCLAILSLSILPGKYGVKASTVLNAAESHKHGVRERSIPDNIIYDLRPDANNDSLHVLKPWILPSGNDFIRNPDDHHERPSDEPNINIPFINSKFNDSDWDVVRLPHDWAIAGPFYTDEDPVISSDMGRLPVQGVGWYRRKLTVSSEDLERLVFLEVDGAMSYPMVWLNGRLVGGWAYGYNSFHLDLTPYLTPGTQNQLAIRVENPSGRSSRWYPGAGIYRNVWLTKVNPAHVAHWGTYVTASDISSQKAIVDLEVQIANKGDRRKRVHVVTEVFDFDPKQNRHGRKVAQFPQKAIDLGPDSKDLVSVSTTVKNPRLWGPLPIQSPNLYVAVTRLYEKGQLLDTYETQFGIRSLAFDPNNGLLVNGIPLRIQGVNQHHDLGALGAAFNTRAAQRQLDMLRDLGVNAIRMAHNPPAPELLEMTDRMGFLKTDSDFHLIFQDWREPDLRSFMRRDRNHPSVIQESMDEKAAAIASYLRNIVVQEDPTRPSTASMHRAAPNSSFAEVVDIVSLNYIGEGVRYGPAYEHVQGTRRTPQYEGFHEAFPNKLIFGSEVAWSLSTRGSFLFPVTNYTTSPINDTFGGNSSSFEISAYELYSSDAGSSPDRVFATQDERPFVAGGFVWAGWDYLGEPYPYAARSAYSGIIDLAGFKKERFYLYQSRWRPDLQMAHILPHWTWPDRVGQITPVHVFTSGDEAELFLNAVSQGRKRREPLTYRFRWDAVVYEPGQLHVVAYKDGKEWATDTVQTIGNATGLRLNADHIQIAGDGEGLSFVTLEVIDATENIVPEANNLIRFSIFGPGEIIATDNGFPADFTAFPSHERQAFNGLALCIVRAEVGASGSITVRAESDSLKAAEITLTTW</sequence>
<dbReference type="Pfam" id="PF00703">
    <property type="entry name" value="Glyco_hydro_2"/>
    <property type="match status" value="1"/>
</dbReference>
<dbReference type="InterPro" id="IPR006104">
    <property type="entry name" value="Glyco_hydro_2_N"/>
</dbReference>
<evidence type="ECO:0000256" key="4">
    <source>
        <dbReference type="SAM" id="SignalP"/>
    </source>
</evidence>
<dbReference type="Proteomes" id="UP001610335">
    <property type="component" value="Unassembled WGS sequence"/>
</dbReference>
<evidence type="ECO:0000256" key="1">
    <source>
        <dbReference type="ARBA" id="ARBA00007401"/>
    </source>
</evidence>
<evidence type="ECO:0000313" key="11">
    <source>
        <dbReference type="Proteomes" id="UP001610335"/>
    </source>
</evidence>
<dbReference type="InterPro" id="IPR051913">
    <property type="entry name" value="GH2_Domain-Containing"/>
</dbReference>
<name>A0ABR4HNG9_9EURO</name>
<keyword evidence="3" id="KW-0326">Glycosidase</keyword>
<feature type="domain" description="Glycosyl hydrolases family 2 sugar binding" evidence="7">
    <location>
        <begin position="111"/>
        <end position="237"/>
    </location>
</feature>
<dbReference type="Gene3D" id="2.60.120.260">
    <property type="entry name" value="Galactose-binding domain-like"/>
    <property type="match status" value="1"/>
</dbReference>
<dbReference type="NCBIfam" id="NF041463">
    <property type="entry name" value="GalB"/>
    <property type="match status" value="1"/>
</dbReference>
<dbReference type="EMBL" id="JBFXLS010000096">
    <property type="protein sequence ID" value="KAL2817027.1"/>
    <property type="molecule type" value="Genomic_DNA"/>
</dbReference>
<dbReference type="PANTHER" id="PTHR42732:SF1">
    <property type="entry name" value="BETA-MANNOSIDASE"/>
    <property type="match status" value="1"/>
</dbReference>
<feature type="chain" id="PRO_5045202203" evidence="4">
    <location>
        <begin position="27"/>
        <end position="868"/>
    </location>
</feature>
<feature type="signal peptide" evidence="4">
    <location>
        <begin position="1"/>
        <end position="26"/>
    </location>
</feature>
<dbReference type="PANTHER" id="PTHR42732">
    <property type="entry name" value="BETA-GALACTOSIDASE"/>
    <property type="match status" value="1"/>
</dbReference>
<evidence type="ECO:0000313" key="10">
    <source>
        <dbReference type="EMBL" id="KAL2817027.1"/>
    </source>
</evidence>
<dbReference type="Pfam" id="PF18565">
    <property type="entry name" value="Glyco_hydro2_C5"/>
    <property type="match status" value="1"/>
</dbReference>
<dbReference type="Pfam" id="PF02837">
    <property type="entry name" value="Glyco_hydro_2_N"/>
    <property type="match status" value="1"/>
</dbReference>
<proteinExistence type="inferred from homology"/>
<dbReference type="Pfam" id="PF02836">
    <property type="entry name" value="Glyco_hydro_2_C"/>
    <property type="match status" value="1"/>
</dbReference>